<dbReference type="Pfam" id="PF22974">
    <property type="entry name" value="DUF7029"/>
    <property type="match status" value="1"/>
</dbReference>
<dbReference type="AlphaFoldDB" id="A0A8H5WKA4"/>
<feature type="region of interest" description="Disordered" evidence="1">
    <location>
        <begin position="46"/>
        <end position="99"/>
    </location>
</feature>
<evidence type="ECO:0000313" key="5">
    <source>
        <dbReference type="EMBL" id="KAF5661263.1"/>
    </source>
</evidence>
<comment type="caution">
    <text evidence="5">The sequence shown here is derived from an EMBL/GenBank/DDBJ whole genome shotgun (WGS) entry which is preliminary data.</text>
</comment>
<reference evidence="5 6" key="2">
    <citation type="submission" date="2020-05" db="EMBL/GenBank/DDBJ databases">
        <title>Identification and distribution of gene clusters putatively required for synthesis of sphingolipid metabolism inhibitors in phylogenetically diverse species of the filamentous fungus Fusarium.</title>
        <authorList>
            <person name="Kim H.-S."/>
            <person name="Busman M."/>
            <person name="Brown D.W."/>
            <person name="Divon H."/>
            <person name="Uhlig S."/>
            <person name="Proctor R.H."/>
        </authorList>
    </citation>
    <scope>NUCLEOTIDE SEQUENCE [LARGE SCALE GENOMIC DNA]</scope>
    <source>
        <strain evidence="5 6">NRRL 25331</strain>
    </source>
</reference>
<gene>
    <name evidence="5" type="ORF">FCIRC_11905</name>
</gene>
<evidence type="ECO:0000259" key="4">
    <source>
        <dbReference type="Pfam" id="PF22974"/>
    </source>
</evidence>
<name>A0A8H5WKA4_FUSCI</name>
<dbReference type="InterPro" id="IPR002575">
    <property type="entry name" value="Aminoglycoside_PTrfase"/>
</dbReference>
<dbReference type="InterPro" id="IPR011009">
    <property type="entry name" value="Kinase-like_dom_sf"/>
</dbReference>
<organism evidence="5 6">
    <name type="scientific">Fusarium circinatum</name>
    <name type="common">Pitch canker fungus</name>
    <name type="synonym">Gibberella circinata</name>
    <dbReference type="NCBI Taxonomy" id="48490"/>
    <lineage>
        <taxon>Eukaryota</taxon>
        <taxon>Fungi</taxon>
        <taxon>Dikarya</taxon>
        <taxon>Ascomycota</taxon>
        <taxon>Pezizomycotina</taxon>
        <taxon>Sordariomycetes</taxon>
        <taxon>Hypocreomycetidae</taxon>
        <taxon>Hypocreales</taxon>
        <taxon>Nectriaceae</taxon>
        <taxon>Fusarium</taxon>
        <taxon>Fusarium fujikuroi species complex</taxon>
    </lineage>
</organism>
<proteinExistence type="predicted"/>
<evidence type="ECO:0000256" key="1">
    <source>
        <dbReference type="SAM" id="MobiDB-lite"/>
    </source>
</evidence>
<feature type="compositionally biased region" description="Polar residues" evidence="1">
    <location>
        <begin position="46"/>
        <end position="71"/>
    </location>
</feature>
<evidence type="ECO:0000313" key="6">
    <source>
        <dbReference type="Proteomes" id="UP000572754"/>
    </source>
</evidence>
<feature type="domain" description="Aminoglycoside phosphotransferase" evidence="3">
    <location>
        <begin position="695"/>
        <end position="789"/>
    </location>
</feature>
<evidence type="ECO:0000256" key="2">
    <source>
        <dbReference type="SAM" id="SignalP"/>
    </source>
</evidence>
<feature type="signal peptide" evidence="2">
    <location>
        <begin position="1"/>
        <end position="21"/>
    </location>
</feature>
<reference evidence="6" key="1">
    <citation type="journal article" date="2020" name="BMC Genomics">
        <title>Correction to: Identification and distribution of gene clusters required for synthesis of sphingolipid metabolism inhibitors in diverse species of the filamentous fungus Fusarium.</title>
        <authorList>
            <person name="Kim H.S."/>
            <person name="Lohmar J.M."/>
            <person name="Busman M."/>
            <person name="Brown D.W."/>
            <person name="Naumann T.A."/>
            <person name="Divon H.H."/>
            <person name="Lysoe E."/>
            <person name="Uhlig S."/>
            <person name="Proctor R.H."/>
        </authorList>
    </citation>
    <scope>NUCLEOTIDE SEQUENCE [LARGE SCALE GENOMIC DNA]</scope>
    <source>
        <strain evidence="6">NRRL 25331</strain>
    </source>
</reference>
<protein>
    <recommendedName>
        <fullName evidence="7">Aminoglycoside phosphotransferase domain-containing protein</fullName>
    </recommendedName>
</protein>
<dbReference type="Pfam" id="PF01636">
    <property type="entry name" value="APH"/>
    <property type="match status" value="1"/>
</dbReference>
<evidence type="ECO:0008006" key="7">
    <source>
        <dbReference type="Google" id="ProtNLM"/>
    </source>
</evidence>
<accession>A0A8H5WKA4</accession>
<dbReference type="Proteomes" id="UP000572754">
    <property type="component" value="Unassembled WGS sequence"/>
</dbReference>
<dbReference type="SUPFAM" id="SSF56112">
    <property type="entry name" value="Protein kinase-like (PK-like)"/>
    <property type="match status" value="1"/>
</dbReference>
<feature type="domain" description="DUF7029" evidence="4">
    <location>
        <begin position="140"/>
        <end position="236"/>
    </location>
</feature>
<feature type="compositionally biased region" description="Low complexity" evidence="1">
    <location>
        <begin position="72"/>
        <end position="84"/>
    </location>
</feature>
<dbReference type="InterPro" id="IPR054293">
    <property type="entry name" value="DUF7029"/>
</dbReference>
<keyword evidence="6" id="KW-1185">Reference proteome</keyword>
<keyword evidence="2" id="KW-0732">Signal</keyword>
<evidence type="ECO:0000259" key="3">
    <source>
        <dbReference type="Pfam" id="PF01636"/>
    </source>
</evidence>
<feature type="chain" id="PRO_5034688124" description="Aminoglycoside phosphotransferase domain-containing protein" evidence="2">
    <location>
        <begin position="22"/>
        <end position="887"/>
    </location>
</feature>
<dbReference type="Gene3D" id="3.90.1200.10">
    <property type="match status" value="1"/>
</dbReference>
<sequence>MRTSFSSILFSLWLLCLGVLAHDESCGCTVKYIVVEMPSQTVAAQTKPPTITSVQTKPTNIRSKPNQTTVRASSTSAHHNTTATFLPKPPAKVDLSNPENAVPKKNISMSYGDVEKPRNQTFPALNTTAPKGAIDMELVMNHPAVVLDHIDAVVSVECTADSVKVQFGKAAAFEKAIDTWSDDEPFILITNNMGNCKTEIGQAFYLVDGVTTDKGDKTITCHAAEQELADIAETCEMSFTSIPATKLTKRLTLNPSLSLNFGTGLERDTVLFQEQPGVTIKAEKAEFSSTVSFSGRAKYNFWRFKMEDLYFDLDTHFSADVALAADVAAAWSRSILYDPDTLTYTLVEVPGILSLGPGLSFAVGVDVDTSAAVVVRAGAGIAIPAANVHLDFLDSGKNAATGWEPQYTSYANITESVEVGLNASASLTVQLTFKLLGGLVDLSSGLTATPEFVNKFTLDAAQSAHASNDGAGVNLLDAEKVAPATTTGSELAVANEPKDCGVSLKSDFIFDLEGFATKWWKANLYHVEVPITDVCYNFQCLHKIRLIKSVNKCLHGEPYMARHPANAVTVNRCDVEGDILSELSMKPIDVAQSKNTAYTIKTATAYAYDAKTKTLVLEYLPNVVDLKTYSLNHFASPTPEHLRKPAHELGKVLAMYMVKFHDMTRGIVQDSLEQKQTQQVSGFNRVIDTSNEMQRLKHWINFDWMIDRVDQFPGILLEAKDTLHLVKSMALHELSDPSADLTLIHGDYHPQNILLEVANLEPKSLRTLYVIDWENSQVGVPCLDHGGMLGEMYVLWKYKHIEAGLWMLQGYAEGLGPRTEDATWRLALQVGVHLLSFGTLASGWGTTEEVEDMARLARDVIVKAWTRDMSWFDKSDFACLFAGTIQD</sequence>
<dbReference type="EMBL" id="JAAQPE010000490">
    <property type="protein sequence ID" value="KAF5661263.1"/>
    <property type="molecule type" value="Genomic_DNA"/>
</dbReference>